<gene>
    <name evidence="2" type="ORF">FM037_20865</name>
</gene>
<organism evidence="2 3">
    <name type="scientific">Shewanella psychropiezotolerans</name>
    <dbReference type="NCBI Taxonomy" id="2593655"/>
    <lineage>
        <taxon>Bacteria</taxon>
        <taxon>Pseudomonadati</taxon>
        <taxon>Pseudomonadota</taxon>
        <taxon>Gammaproteobacteria</taxon>
        <taxon>Alteromonadales</taxon>
        <taxon>Shewanellaceae</taxon>
        <taxon>Shewanella</taxon>
    </lineage>
</organism>
<feature type="transmembrane region" description="Helical" evidence="1">
    <location>
        <begin position="12"/>
        <end position="34"/>
    </location>
</feature>
<reference evidence="2 3" key="1">
    <citation type="submission" date="2019-07" db="EMBL/GenBank/DDBJ databases">
        <title>Shewanella sp. YLB-06 whole genomic sequence.</title>
        <authorList>
            <person name="Yu L."/>
        </authorList>
    </citation>
    <scope>NUCLEOTIDE SEQUENCE [LARGE SCALE GENOMIC DNA]</scope>
    <source>
        <strain evidence="2 3">YLB-06</strain>
    </source>
</reference>
<keyword evidence="1" id="KW-0472">Membrane</keyword>
<dbReference type="EMBL" id="CP041614">
    <property type="protein sequence ID" value="QDO85245.1"/>
    <property type="molecule type" value="Genomic_DNA"/>
</dbReference>
<evidence type="ECO:0000256" key="1">
    <source>
        <dbReference type="SAM" id="Phobius"/>
    </source>
</evidence>
<evidence type="ECO:0000313" key="3">
    <source>
        <dbReference type="Proteomes" id="UP000315947"/>
    </source>
</evidence>
<keyword evidence="3" id="KW-1185">Reference proteome</keyword>
<dbReference type="Pfam" id="PF16964">
    <property type="entry name" value="TadF"/>
    <property type="match status" value="1"/>
</dbReference>
<sequence>MRGVNSMAKYQQGISVIALPVIILVMAALALFVFRINHALLTKAKLDRLSYSLVTVVSVEPLKLPWVTDKQAITQKLADDLLTLAKRHLDGISSDGNTQVGIELEQLKFLGEKNSEQWYGFQSGSKCQGNTGLTGLADLSPKGSVEGYNLGKYAQLFQVTVCLTDVKSVNGVLGIVDFSNFTQDYYKSSSLMIGRHYDKTSWLR</sequence>
<accession>A0ABX5X1L7</accession>
<evidence type="ECO:0000313" key="2">
    <source>
        <dbReference type="EMBL" id="QDO85245.1"/>
    </source>
</evidence>
<keyword evidence="1" id="KW-1133">Transmembrane helix</keyword>
<protein>
    <submittedName>
        <fullName evidence="2">Uncharacterized protein</fullName>
    </submittedName>
</protein>
<proteinExistence type="predicted"/>
<dbReference type="Proteomes" id="UP000315947">
    <property type="component" value="Chromosome"/>
</dbReference>
<keyword evidence="1" id="KW-0812">Transmembrane</keyword>
<dbReference type="InterPro" id="IPR031582">
    <property type="entry name" value="TadF"/>
</dbReference>
<name>A0ABX5X1L7_9GAMM</name>